<dbReference type="OrthoDB" id="1470350at2759"/>
<dbReference type="PANTHER" id="PTHR24305">
    <property type="entry name" value="CYTOCHROME P450"/>
    <property type="match status" value="1"/>
</dbReference>
<dbReference type="GO" id="GO:0020037">
    <property type="term" value="F:heme binding"/>
    <property type="evidence" value="ECO:0007669"/>
    <property type="project" value="InterPro"/>
</dbReference>
<dbReference type="GO" id="GO:0005506">
    <property type="term" value="F:iron ion binding"/>
    <property type="evidence" value="ECO:0007669"/>
    <property type="project" value="InterPro"/>
</dbReference>
<organism evidence="7 8">
    <name type="scientific">Periconia macrospinosa</name>
    <dbReference type="NCBI Taxonomy" id="97972"/>
    <lineage>
        <taxon>Eukaryota</taxon>
        <taxon>Fungi</taxon>
        <taxon>Dikarya</taxon>
        <taxon>Ascomycota</taxon>
        <taxon>Pezizomycotina</taxon>
        <taxon>Dothideomycetes</taxon>
        <taxon>Pleosporomycetidae</taxon>
        <taxon>Pleosporales</taxon>
        <taxon>Massarineae</taxon>
        <taxon>Periconiaceae</taxon>
        <taxon>Periconia</taxon>
    </lineage>
</organism>
<name>A0A2V1D640_9PLEO</name>
<evidence type="ECO:0000313" key="7">
    <source>
        <dbReference type="EMBL" id="PVH93502.1"/>
    </source>
</evidence>
<dbReference type="InterPro" id="IPR036396">
    <property type="entry name" value="Cyt_P450_sf"/>
</dbReference>
<keyword evidence="5" id="KW-0503">Monooxygenase</keyword>
<keyword evidence="6" id="KW-0472">Membrane</keyword>
<keyword evidence="4 5" id="KW-0349">Heme</keyword>
<dbReference type="GO" id="GO:0004497">
    <property type="term" value="F:monooxygenase activity"/>
    <property type="evidence" value="ECO:0007669"/>
    <property type="project" value="UniProtKB-KW"/>
</dbReference>
<sequence>MEYWDVLQWTIAAAILRCIVVWSYRATLHPLRKFPGPVLASLTEWYGAYHAFCLRVHLTAYDNHQRYGNVVRSAPNKLIFNTAQAVTDIYHNERLIKARDYMVTSITGNYSVFTAHDKRVHSHKRKLVGKAISEKSMREFEPIMVHHVNVLMQQLEWSRQNEAFTDMTTYIKRFGFDVVSDLGFGESLNLQTDPKYRFIMWWMQIFEVRNNTALQAPTFVWTGVDIPLFFLKLFRGNKFLQMIQGLTNRRQERGIKSRDDFFAYMMDSKNPITGKDTSMKEFLEEALFFFPAGGDTISGALCALFFYLSRNPKCYRKVTEEIRTTFETEADVCSGSKLSSCKYLRACLDESLRLASPVAGTLWRELPSTDNAPFIVDGHVIPKGTLVGVNTYSIHHNPDYYPDPFTFKPERWFSDKQGDMYTAFIPFSTGSRSCAGKAMAYMEASIALSRILMKYEFESADGTKRNVGGGSGRSGERRGRREEYQIYDHFSSSHFGPNLRLRLRNM</sequence>
<evidence type="ECO:0000313" key="8">
    <source>
        <dbReference type="Proteomes" id="UP000244855"/>
    </source>
</evidence>
<dbReference type="GO" id="GO:0016705">
    <property type="term" value="F:oxidoreductase activity, acting on paired donors, with incorporation or reduction of molecular oxygen"/>
    <property type="evidence" value="ECO:0007669"/>
    <property type="project" value="InterPro"/>
</dbReference>
<dbReference type="SUPFAM" id="SSF48264">
    <property type="entry name" value="Cytochrome P450"/>
    <property type="match status" value="1"/>
</dbReference>
<dbReference type="InterPro" id="IPR050121">
    <property type="entry name" value="Cytochrome_P450_monoxygenase"/>
</dbReference>
<comment type="cofactor">
    <cofactor evidence="1 4">
        <name>heme</name>
        <dbReference type="ChEBI" id="CHEBI:30413"/>
    </cofactor>
</comment>
<dbReference type="InterPro" id="IPR017972">
    <property type="entry name" value="Cyt_P450_CS"/>
</dbReference>
<dbReference type="EMBL" id="KZ805585">
    <property type="protein sequence ID" value="PVH93502.1"/>
    <property type="molecule type" value="Genomic_DNA"/>
</dbReference>
<dbReference type="Proteomes" id="UP000244855">
    <property type="component" value="Unassembled WGS sequence"/>
</dbReference>
<keyword evidence="6" id="KW-1133">Transmembrane helix</keyword>
<evidence type="ECO:0000256" key="2">
    <source>
        <dbReference type="ARBA" id="ARBA00022723"/>
    </source>
</evidence>
<dbReference type="Gene3D" id="1.10.630.10">
    <property type="entry name" value="Cytochrome P450"/>
    <property type="match status" value="1"/>
</dbReference>
<dbReference type="STRING" id="97972.A0A2V1D640"/>
<proteinExistence type="inferred from homology"/>
<protein>
    <submittedName>
        <fullName evidence="7">Cytochrome P450</fullName>
    </submittedName>
</protein>
<dbReference type="PRINTS" id="PR00463">
    <property type="entry name" value="EP450I"/>
</dbReference>
<keyword evidence="5" id="KW-0560">Oxidoreductase</keyword>
<dbReference type="InterPro" id="IPR002401">
    <property type="entry name" value="Cyt_P450_E_grp-I"/>
</dbReference>
<dbReference type="AlphaFoldDB" id="A0A2V1D640"/>
<evidence type="ECO:0000256" key="1">
    <source>
        <dbReference type="ARBA" id="ARBA00001971"/>
    </source>
</evidence>
<evidence type="ECO:0000256" key="5">
    <source>
        <dbReference type="RuleBase" id="RU000461"/>
    </source>
</evidence>
<keyword evidence="2 4" id="KW-0479">Metal-binding</keyword>
<feature type="transmembrane region" description="Helical" evidence="6">
    <location>
        <begin position="287"/>
        <end position="308"/>
    </location>
</feature>
<dbReference type="PROSITE" id="PS00086">
    <property type="entry name" value="CYTOCHROME_P450"/>
    <property type="match status" value="1"/>
</dbReference>
<reference evidence="7 8" key="1">
    <citation type="journal article" date="2018" name="Sci. Rep.">
        <title>Comparative genomics provides insights into the lifestyle and reveals functional heterogeneity of dark septate endophytic fungi.</title>
        <authorList>
            <person name="Knapp D.G."/>
            <person name="Nemeth J.B."/>
            <person name="Barry K."/>
            <person name="Hainaut M."/>
            <person name="Henrissat B."/>
            <person name="Johnson J."/>
            <person name="Kuo A."/>
            <person name="Lim J.H.P."/>
            <person name="Lipzen A."/>
            <person name="Nolan M."/>
            <person name="Ohm R.A."/>
            <person name="Tamas L."/>
            <person name="Grigoriev I.V."/>
            <person name="Spatafora J.W."/>
            <person name="Nagy L.G."/>
            <person name="Kovacs G.M."/>
        </authorList>
    </citation>
    <scope>NUCLEOTIDE SEQUENCE [LARGE SCALE GENOMIC DNA]</scope>
    <source>
        <strain evidence="7 8">DSE2036</strain>
    </source>
</reference>
<keyword evidence="3 4" id="KW-0408">Iron</keyword>
<dbReference type="CDD" id="cd11061">
    <property type="entry name" value="CYP67-like"/>
    <property type="match status" value="1"/>
</dbReference>
<feature type="binding site" description="axial binding residue" evidence="4">
    <location>
        <position position="434"/>
    </location>
    <ligand>
        <name>heme</name>
        <dbReference type="ChEBI" id="CHEBI:30413"/>
    </ligand>
    <ligandPart>
        <name>Fe</name>
        <dbReference type="ChEBI" id="CHEBI:18248"/>
    </ligandPart>
</feature>
<evidence type="ECO:0000256" key="3">
    <source>
        <dbReference type="ARBA" id="ARBA00023004"/>
    </source>
</evidence>
<dbReference type="PRINTS" id="PR00385">
    <property type="entry name" value="P450"/>
</dbReference>
<gene>
    <name evidence="7" type="ORF">DM02DRAFT_574327</name>
</gene>
<keyword evidence="8" id="KW-1185">Reference proteome</keyword>
<comment type="similarity">
    <text evidence="5">Belongs to the cytochrome P450 family.</text>
</comment>
<evidence type="ECO:0000256" key="6">
    <source>
        <dbReference type="SAM" id="Phobius"/>
    </source>
</evidence>
<dbReference type="PANTHER" id="PTHR24305:SF226">
    <property type="entry name" value="CYTOCHROME P450 MONOOXYGENASE"/>
    <property type="match status" value="1"/>
</dbReference>
<dbReference type="Pfam" id="PF00067">
    <property type="entry name" value="p450"/>
    <property type="match status" value="1"/>
</dbReference>
<evidence type="ECO:0000256" key="4">
    <source>
        <dbReference type="PIRSR" id="PIRSR602401-1"/>
    </source>
</evidence>
<accession>A0A2V1D640</accession>
<keyword evidence="6" id="KW-0812">Transmembrane</keyword>
<dbReference type="InterPro" id="IPR001128">
    <property type="entry name" value="Cyt_P450"/>
</dbReference>